<sequence length="144" mass="17005">MRERAFTLLETIIVLSLTVIIITFSFPAITRSQQMAAERKFWNSFCQEWQAAQVRSKVNHTATTVSFDHIDYQIEFAWIDGNHSEKKQIDIPETLLVREFTNFKMHENGYTKPMTQKFQSSINHKTYLMRIQLAWGGYHIETKE</sequence>
<gene>
    <name evidence="2" type="ORF">H9843_00535</name>
</gene>
<evidence type="ECO:0000256" key="1">
    <source>
        <dbReference type="SAM" id="Phobius"/>
    </source>
</evidence>
<keyword evidence="1" id="KW-0812">Transmembrane</keyword>
<keyword evidence="1" id="KW-0472">Membrane</keyword>
<organism evidence="2 3">
    <name type="scientific">Candidatus Limosilactobacillus merdavium</name>
    <dbReference type="NCBI Taxonomy" id="2838651"/>
    <lineage>
        <taxon>Bacteria</taxon>
        <taxon>Bacillati</taxon>
        <taxon>Bacillota</taxon>
        <taxon>Bacilli</taxon>
        <taxon>Lactobacillales</taxon>
        <taxon>Lactobacillaceae</taxon>
        <taxon>Limosilactobacillus</taxon>
    </lineage>
</organism>
<dbReference type="EMBL" id="JAHLFK010000002">
    <property type="protein sequence ID" value="MBU3829384.1"/>
    <property type="molecule type" value="Genomic_DNA"/>
</dbReference>
<evidence type="ECO:0000313" key="3">
    <source>
        <dbReference type="Proteomes" id="UP000824180"/>
    </source>
</evidence>
<evidence type="ECO:0000313" key="2">
    <source>
        <dbReference type="EMBL" id="MBU3829384.1"/>
    </source>
</evidence>
<dbReference type="InterPro" id="IPR016785">
    <property type="entry name" value="ComGD"/>
</dbReference>
<dbReference type="NCBIfam" id="NF040982">
    <property type="entry name" value="ComGD"/>
    <property type="match status" value="1"/>
</dbReference>
<keyword evidence="1" id="KW-1133">Transmembrane helix</keyword>
<name>A0A9E2NWA9_9LACO</name>
<dbReference type="InterPro" id="IPR045584">
    <property type="entry name" value="Pilin-like"/>
</dbReference>
<dbReference type="Proteomes" id="UP000824180">
    <property type="component" value="Unassembled WGS sequence"/>
</dbReference>
<reference evidence="2" key="1">
    <citation type="journal article" date="2021" name="PeerJ">
        <title>Extensive microbial diversity within the chicken gut microbiome revealed by metagenomics and culture.</title>
        <authorList>
            <person name="Gilroy R."/>
            <person name="Ravi A."/>
            <person name="Getino M."/>
            <person name="Pursley I."/>
            <person name="Horton D.L."/>
            <person name="Alikhan N.F."/>
            <person name="Baker D."/>
            <person name="Gharbi K."/>
            <person name="Hall N."/>
            <person name="Watson M."/>
            <person name="Adriaenssens E.M."/>
            <person name="Foster-Nyarko E."/>
            <person name="Jarju S."/>
            <person name="Secka A."/>
            <person name="Antonio M."/>
            <person name="Oren A."/>
            <person name="Chaudhuri R.R."/>
            <person name="La Ragione R."/>
            <person name="Hildebrand F."/>
            <person name="Pallen M.J."/>
        </authorList>
    </citation>
    <scope>NUCLEOTIDE SEQUENCE</scope>
    <source>
        <strain evidence="2">876</strain>
    </source>
</reference>
<feature type="transmembrane region" description="Helical" evidence="1">
    <location>
        <begin position="12"/>
        <end position="30"/>
    </location>
</feature>
<dbReference type="AlphaFoldDB" id="A0A9E2NWA9"/>
<proteinExistence type="predicted"/>
<protein>
    <submittedName>
        <fullName evidence="2">Type II secretion system GspH family protein</fullName>
    </submittedName>
</protein>
<accession>A0A9E2NWA9</accession>
<comment type="caution">
    <text evidence="2">The sequence shown here is derived from an EMBL/GenBank/DDBJ whole genome shotgun (WGS) entry which is preliminary data.</text>
</comment>
<dbReference type="SUPFAM" id="SSF54523">
    <property type="entry name" value="Pili subunits"/>
    <property type="match status" value="1"/>
</dbReference>
<reference evidence="2" key="2">
    <citation type="submission" date="2021-04" db="EMBL/GenBank/DDBJ databases">
        <authorList>
            <person name="Gilroy R."/>
        </authorList>
    </citation>
    <scope>NUCLEOTIDE SEQUENCE</scope>
    <source>
        <strain evidence="2">876</strain>
    </source>
</reference>